<comment type="similarity">
    <text evidence="2 6">Belongs to the cytochrome P450 family.</text>
</comment>
<dbReference type="PANTHER" id="PTHR24305:SF210">
    <property type="entry name" value="CYTOCHROME P450 MONOOXYGENASE ASQL-RELATED"/>
    <property type="match status" value="1"/>
</dbReference>
<dbReference type="InterPro" id="IPR001128">
    <property type="entry name" value="Cyt_P450"/>
</dbReference>
<sequence>MQGDADIYGSHEKFLERFPKTQINNHGNDEHGGLIWEWDPVRHRQVAKQLSPAFSGRALKAKEPTIHKYVDLFVERMETRGSEMNSLKDMKDAPYLSLLMRLHRAIVLIQVSWRFPLISPLKYLYLVPMMMGHSHIREHSRQQLERRIRRQGAVEHLDFIEQLIPEDREPPKGKELRHLEQVAGQLLIAGYEPPSLWFYFTIYHLVQNKNALEILTKEIRDAFETYDGITAGAAANLPYLTCCLKESLRFTPPLLTGMPVFRPERWITADDNHPLFNPKFANDNRAGFQPFSQGPRICAGKEIAWWQIRVFIAKVLWKFDLEGVPGSIGAEGIDGVLRGWAMYEKPEVRVRFLPVRQKD</sequence>
<proteinExistence type="inferred from homology"/>
<dbReference type="Pfam" id="PF00067">
    <property type="entry name" value="p450"/>
    <property type="match status" value="2"/>
</dbReference>
<keyword evidence="5 6" id="KW-0408">Iron</keyword>
<keyword evidence="6" id="KW-0503">Monooxygenase</keyword>
<dbReference type="PRINTS" id="PR00463">
    <property type="entry name" value="EP450I"/>
</dbReference>
<name>A0ABR1P4F4_DIAER</name>
<dbReference type="InterPro" id="IPR002401">
    <property type="entry name" value="Cyt_P450_E_grp-I"/>
</dbReference>
<dbReference type="InterPro" id="IPR036396">
    <property type="entry name" value="Cyt_P450_sf"/>
</dbReference>
<evidence type="ECO:0000256" key="3">
    <source>
        <dbReference type="ARBA" id="ARBA00022617"/>
    </source>
</evidence>
<dbReference type="InterPro" id="IPR050121">
    <property type="entry name" value="Cytochrome_P450_monoxygenase"/>
</dbReference>
<keyword evidence="4 6" id="KW-0479">Metal-binding</keyword>
<evidence type="ECO:0000256" key="5">
    <source>
        <dbReference type="ARBA" id="ARBA00023004"/>
    </source>
</evidence>
<evidence type="ECO:0000256" key="4">
    <source>
        <dbReference type="ARBA" id="ARBA00022723"/>
    </source>
</evidence>
<keyword evidence="3 6" id="KW-0349">Heme</keyword>
<evidence type="ECO:0000256" key="2">
    <source>
        <dbReference type="ARBA" id="ARBA00010617"/>
    </source>
</evidence>
<reference evidence="7 8" key="1">
    <citation type="submission" date="2024-02" db="EMBL/GenBank/DDBJ databases">
        <title>De novo assembly and annotation of 12 fungi associated with fruit tree decline syndrome in Ontario, Canada.</title>
        <authorList>
            <person name="Sulman M."/>
            <person name="Ellouze W."/>
            <person name="Ilyukhin E."/>
        </authorList>
    </citation>
    <scope>NUCLEOTIDE SEQUENCE [LARGE SCALE GENOMIC DNA]</scope>
    <source>
        <strain evidence="7 8">M169</strain>
    </source>
</reference>
<evidence type="ECO:0000256" key="6">
    <source>
        <dbReference type="RuleBase" id="RU000461"/>
    </source>
</evidence>
<accession>A0ABR1P4F4</accession>
<evidence type="ECO:0000313" key="7">
    <source>
        <dbReference type="EMBL" id="KAK7725821.1"/>
    </source>
</evidence>
<dbReference type="InterPro" id="IPR017972">
    <property type="entry name" value="Cyt_P450_CS"/>
</dbReference>
<evidence type="ECO:0008006" key="9">
    <source>
        <dbReference type="Google" id="ProtNLM"/>
    </source>
</evidence>
<comment type="caution">
    <text evidence="7">The sequence shown here is derived from an EMBL/GenBank/DDBJ whole genome shotgun (WGS) entry which is preliminary data.</text>
</comment>
<dbReference type="PRINTS" id="PR00385">
    <property type="entry name" value="P450"/>
</dbReference>
<comment type="cofactor">
    <cofactor evidence="1">
        <name>heme</name>
        <dbReference type="ChEBI" id="CHEBI:30413"/>
    </cofactor>
</comment>
<organism evidence="7 8">
    <name type="scientific">Diaporthe eres</name>
    <name type="common">Phomopsis oblonga</name>
    <dbReference type="NCBI Taxonomy" id="83184"/>
    <lineage>
        <taxon>Eukaryota</taxon>
        <taxon>Fungi</taxon>
        <taxon>Dikarya</taxon>
        <taxon>Ascomycota</taxon>
        <taxon>Pezizomycotina</taxon>
        <taxon>Sordariomycetes</taxon>
        <taxon>Sordariomycetidae</taxon>
        <taxon>Diaporthales</taxon>
        <taxon>Diaporthaceae</taxon>
        <taxon>Diaporthe</taxon>
        <taxon>Diaporthe eres species complex</taxon>
    </lineage>
</organism>
<dbReference type="PANTHER" id="PTHR24305">
    <property type="entry name" value="CYTOCHROME P450"/>
    <property type="match status" value="1"/>
</dbReference>
<keyword evidence="8" id="KW-1185">Reference proteome</keyword>
<dbReference type="Gene3D" id="1.10.630.10">
    <property type="entry name" value="Cytochrome P450"/>
    <property type="match status" value="2"/>
</dbReference>
<dbReference type="PROSITE" id="PS00086">
    <property type="entry name" value="CYTOCHROME_P450"/>
    <property type="match status" value="1"/>
</dbReference>
<dbReference type="EMBL" id="JAKNSF020000047">
    <property type="protein sequence ID" value="KAK7725821.1"/>
    <property type="molecule type" value="Genomic_DNA"/>
</dbReference>
<dbReference type="SUPFAM" id="SSF48264">
    <property type="entry name" value="Cytochrome P450"/>
    <property type="match status" value="1"/>
</dbReference>
<gene>
    <name evidence="7" type="ORF">SLS63_007976</name>
</gene>
<evidence type="ECO:0000313" key="8">
    <source>
        <dbReference type="Proteomes" id="UP001430848"/>
    </source>
</evidence>
<dbReference type="Proteomes" id="UP001430848">
    <property type="component" value="Unassembled WGS sequence"/>
</dbReference>
<keyword evidence="6" id="KW-0560">Oxidoreductase</keyword>
<protein>
    <recommendedName>
        <fullName evidence="9">Cytochrome P450</fullName>
    </recommendedName>
</protein>
<evidence type="ECO:0000256" key="1">
    <source>
        <dbReference type="ARBA" id="ARBA00001971"/>
    </source>
</evidence>